<protein>
    <submittedName>
        <fullName evidence="1">Uncharacterized protein</fullName>
    </submittedName>
</protein>
<sequence length="233" mass="26173">MASSEEAGLGSPKDVFSNMSPEARKEAYNKLLVPSSPIFVFQESASRPIEFFVPGKPTQWPELALAKCREYNEQETNAVFYGSNHFNLVSTTTRRETSILQAFLVSLTSTHTRLLSHLSLSFPALEAVQGRPEALGLKQDGIHTLKLLQDYCINLNTLEFYVHKDNAFGLVREAPSHSQSLHEALSQVNAQLKVVSSLKKIVIRYYYDRPTPEAMQLMQDLGWIVLMGDKEVP</sequence>
<dbReference type="EMBL" id="JABEXW010001254">
    <property type="protein sequence ID" value="KAF4945197.1"/>
    <property type="molecule type" value="Genomic_DNA"/>
</dbReference>
<comment type="caution">
    <text evidence="1">The sequence shown here is derived from an EMBL/GenBank/DDBJ whole genome shotgun (WGS) entry which is preliminary data.</text>
</comment>
<organism evidence="1 2">
    <name type="scientific">Fusarium sarcochroum</name>
    <dbReference type="NCBI Taxonomy" id="1208366"/>
    <lineage>
        <taxon>Eukaryota</taxon>
        <taxon>Fungi</taxon>
        <taxon>Dikarya</taxon>
        <taxon>Ascomycota</taxon>
        <taxon>Pezizomycotina</taxon>
        <taxon>Sordariomycetes</taxon>
        <taxon>Hypocreomycetidae</taxon>
        <taxon>Hypocreales</taxon>
        <taxon>Nectriaceae</taxon>
        <taxon>Fusarium</taxon>
        <taxon>Fusarium lateritium species complex</taxon>
    </lineage>
</organism>
<name>A0A8H4WP72_9HYPO</name>
<evidence type="ECO:0000313" key="2">
    <source>
        <dbReference type="Proteomes" id="UP000622797"/>
    </source>
</evidence>
<proteinExistence type="predicted"/>
<dbReference type="Proteomes" id="UP000622797">
    <property type="component" value="Unassembled WGS sequence"/>
</dbReference>
<evidence type="ECO:0000313" key="1">
    <source>
        <dbReference type="EMBL" id="KAF4945197.1"/>
    </source>
</evidence>
<dbReference type="OrthoDB" id="62952at2759"/>
<dbReference type="AlphaFoldDB" id="A0A8H4WP72"/>
<gene>
    <name evidence="1" type="ORF">FSARC_14485</name>
</gene>
<accession>A0A8H4WP72</accession>
<reference evidence="1" key="2">
    <citation type="submission" date="2020-05" db="EMBL/GenBank/DDBJ databases">
        <authorList>
            <person name="Kim H.-S."/>
            <person name="Proctor R.H."/>
            <person name="Brown D.W."/>
        </authorList>
    </citation>
    <scope>NUCLEOTIDE SEQUENCE</scope>
    <source>
        <strain evidence="1">NRRL 20472</strain>
    </source>
</reference>
<reference evidence="1" key="1">
    <citation type="journal article" date="2020" name="BMC Genomics">
        <title>Correction to: Identification and distribution of gene clusters required for synthesis of sphingolipid metabolism inhibitors in diverse species of the filamentous fungus Fusarium.</title>
        <authorList>
            <person name="Kim H.S."/>
            <person name="Lohmar J.M."/>
            <person name="Busman M."/>
            <person name="Brown D.W."/>
            <person name="Naumann T.A."/>
            <person name="Divon H.H."/>
            <person name="Lysoe E."/>
            <person name="Uhlig S."/>
            <person name="Proctor R.H."/>
        </authorList>
    </citation>
    <scope>NUCLEOTIDE SEQUENCE</scope>
    <source>
        <strain evidence="1">NRRL 20472</strain>
    </source>
</reference>
<keyword evidence="2" id="KW-1185">Reference proteome</keyword>